<dbReference type="PANTHER" id="PTHR34384:SF5">
    <property type="entry name" value="L-2,3-DIAMINOPROPANOATE--CITRATE LIGASE"/>
    <property type="match status" value="1"/>
</dbReference>
<sequence length="512" mass="56630">MSAFELARQEARRRLLNCYLRETRQFDVPTGEFRITLTHTGEQLIVDIVERSPSGHHRYGPQTAPGHDRLVTAILSELAATTGFAGVTELERQIGNSIARTARYLGNPATNFSGTPHEVTRKAEQSLRLGHPFHPTPKSAEGFTEADLARYAPELGTMFTLHYFAVADEAVEEVRITEADWVPDEVAESTPDGYTLIPAHPWQAGHLIGSGALRGLIAADVVRPLGPLGRPVYPMSSVRTVCDPTFPTAWKLPLHVRITNFVRTNPGEHLRRATEAAAIVATLPRFPGFSVLLETGSRTIGPATDELRADLGVLYRDNPFAHNGESPRVIGGLLENPPELMREILRAGDVLEWLREYLGIMLKPQLRLFADCGIVFEAHAQNTLLTTKDGWPNTVWLRDLEGAAISSEGKAAEGLAADSPLRCSREHAVRRLTYHAVTGQLGHLIHVLASHSGVTERRLWQEARNCLSEWEEAEELLSTRELPAKANLTSRFAGRGERPSYVAIPNPLWEPR</sequence>
<dbReference type="Pfam" id="PF06276">
    <property type="entry name" value="FhuF"/>
    <property type="match status" value="1"/>
</dbReference>
<dbReference type="GO" id="GO:0019290">
    <property type="term" value="P:siderophore biosynthetic process"/>
    <property type="evidence" value="ECO:0007669"/>
    <property type="project" value="InterPro"/>
</dbReference>
<proteinExistence type="inferred from homology"/>
<dbReference type="KEGG" id="pmad:BAY61_28585"/>
<dbReference type="InterPro" id="IPR022770">
    <property type="entry name" value="IucA/IucC-like_C"/>
</dbReference>
<dbReference type="AlphaFoldDB" id="A0A222VWL8"/>
<accession>A0A222VWL8</accession>
<dbReference type="PANTHER" id="PTHR34384">
    <property type="entry name" value="L-2,3-DIAMINOPROPANOATE--CITRATE LIGASE"/>
    <property type="match status" value="1"/>
</dbReference>
<comment type="pathway">
    <text evidence="1">Siderophore biosynthesis.</text>
</comment>
<reference evidence="3 4" key="1">
    <citation type="submission" date="2016-10" db="EMBL/GenBank/DDBJ databases">
        <authorList>
            <person name="de Groot N.N."/>
        </authorList>
    </citation>
    <scope>NUCLEOTIDE SEQUENCE [LARGE SCALE GENOMIC DNA]</scope>
    <source>
        <strain evidence="3 4">CGMCC 4.5506</strain>
    </source>
</reference>
<dbReference type="InterPro" id="IPR037455">
    <property type="entry name" value="LucA/IucC-like"/>
</dbReference>
<evidence type="ECO:0000313" key="3">
    <source>
        <dbReference type="EMBL" id="SDC87086.1"/>
    </source>
</evidence>
<dbReference type="Proteomes" id="UP000199494">
    <property type="component" value="Unassembled WGS sequence"/>
</dbReference>
<dbReference type="GO" id="GO:0016881">
    <property type="term" value="F:acid-amino acid ligase activity"/>
    <property type="evidence" value="ECO:0007669"/>
    <property type="project" value="UniProtKB-ARBA"/>
</dbReference>
<comment type="similarity">
    <text evidence="2">Belongs to the IucA/IucC family.</text>
</comment>
<evidence type="ECO:0000313" key="4">
    <source>
        <dbReference type="Proteomes" id="UP000199494"/>
    </source>
</evidence>
<dbReference type="EMBL" id="FMZE01000004">
    <property type="protein sequence ID" value="SDC87086.1"/>
    <property type="molecule type" value="Genomic_DNA"/>
</dbReference>
<organism evidence="3 4">
    <name type="scientific">Prauserella marina</name>
    <dbReference type="NCBI Taxonomy" id="530584"/>
    <lineage>
        <taxon>Bacteria</taxon>
        <taxon>Bacillati</taxon>
        <taxon>Actinomycetota</taxon>
        <taxon>Actinomycetes</taxon>
        <taxon>Pseudonocardiales</taxon>
        <taxon>Pseudonocardiaceae</taxon>
        <taxon>Prauserella</taxon>
    </lineage>
</organism>
<dbReference type="Pfam" id="PF04183">
    <property type="entry name" value="IucA_IucC"/>
    <property type="match status" value="1"/>
</dbReference>
<dbReference type="RefSeq" id="WP_170140170.1">
    <property type="nucleotide sequence ID" value="NZ_CP016353.1"/>
</dbReference>
<gene>
    <name evidence="3" type="ORF">SAMN05421630_104220</name>
</gene>
<protein>
    <submittedName>
        <fullName evidence="3">Siderophore synthetase component</fullName>
    </submittedName>
</protein>
<dbReference type="InterPro" id="IPR007310">
    <property type="entry name" value="Aerobactin_biosyn_IucA/IucC_N"/>
</dbReference>
<evidence type="ECO:0000256" key="2">
    <source>
        <dbReference type="ARBA" id="ARBA00007832"/>
    </source>
</evidence>
<evidence type="ECO:0000256" key="1">
    <source>
        <dbReference type="ARBA" id="ARBA00004924"/>
    </source>
</evidence>
<name>A0A222VWL8_9PSEU</name>
<dbReference type="Gene3D" id="1.10.510.40">
    <property type="match status" value="1"/>
</dbReference>
<dbReference type="Gene3D" id="6.10.250.3370">
    <property type="match status" value="1"/>
</dbReference>
<dbReference type="STRING" id="530584.SAMN05421630_104220"/>
<keyword evidence="4" id="KW-1185">Reference proteome</keyword>